<feature type="region of interest" description="Disordered" evidence="1">
    <location>
        <begin position="614"/>
        <end position="645"/>
    </location>
</feature>
<proteinExistence type="predicted"/>
<sequence>MPSKTNKIIKKRSRHTRKKQKGGDYLFEIDFTRGNSILIIYENNDCSLIEINQAFIKEYLFSLPYDLYDTNLQHVYIDYLHLSVRTDKKSETIYEFRNTDKIVELLNKYWIFSMVGGYKDKIKLPLFGNRIIKTCITCCNYSKIDFKINSIGTSYNLDALMNFGIKICEVSRLNYITDVSVIFPRRNFFIDSMSLSWNGRPYKSNNHALDQNNHKNSNNNNKDPFEKLLSNNNKPGLALQNNERNTLVNDSIPLDKSKQEQQFYSDEKNKSVYFIKNYIENNKQHGLIIMHENPTSRSVVNTITIKDVKSIKYICKTSQEINIILEGPDDKVFNITYKNKPHMTPILVYHLSWICDIQTDTVKIKNVYKNIIEVRKSSLFVLNNNDESLSNISYTFTNKTVKKINDVIVGLGGNKTINIDYGNINYENALVYNNGVGLDTSIPNDNYRILYKDGSDQNLSQLDAIKQLFENLKPQASKIKNKMLIAYSFPENKKKYFSIDRNESKLLMFCVELITESNTRNPEGIPYNFGYKNKKSSIYGPVVVQFRTLSGVKQLSVGDDTVDISLIHGIKFDINYEENEWNIYVNMEYKESCNDKKIKTMMLKQKITFDVLPSARGDDNHSRNNHSRNNRSSIVSNVPSNNASNGSHADGYKDFIVANANVNVNASNGDSITGELNGPTIGSMSNINIFNLGLFVKHLIDIDAKII</sequence>
<accession>A0A6C0E822</accession>
<feature type="compositionally biased region" description="Low complexity" evidence="1">
    <location>
        <begin position="630"/>
        <end position="645"/>
    </location>
</feature>
<dbReference type="EMBL" id="MN739746">
    <property type="protein sequence ID" value="QHT24553.1"/>
    <property type="molecule type" value="Genomic_DNA"/>
</dbReference>
<name>A0A6C0E822_9ZZZZ</name>
<organism evidence="2">
    <name type="scientific">viral metagenome</name>
    <dbReference type="NCBI Taxonomy" id="1070528"/>
    <lineage>
        <taxon>unclassified sequences</taxon>
        <taxon>metagenomes</taxon>
        <taxon>organismal metagenomes</taxon>
    </lineage>
</organism>
<evidence type="ECO:0000313" key="2">
    <source>
        <dbReference type="EMBL" id="QHT24553.1"/>
    </source>
</evidence>
<feature type="region of interest" description="Disordered" evidence="1">
    <location>
        <begin position="206"/>
        <end position="227"/>
    </location>
</feature>
<evidence type="ECO:0000256" key="1">
    <source>
        <dbReference type="SAM" id="MobiDB-lite"/>
    </source>
</evidence>
<reference evidence="2" key="1">
    <citation type="journal article" date="2020" name="Nature">
        <title>Giant virus diversity and host interactions through global metagenomics.</title>
        <authorList>
            <person name="Schulz F."/>
            <person name="Roux S."/>
            <person name="Paez-Espino D."/>
            <person name="Jungbluth S."/>
            <person name="Walsh D.A."/>
            <person name="Denef V.J."/>
            <person name="McMahon K.D."/>
            <person name="Konstantinidis K.T."/>
            <person name="Eloe-Fadrosh E.A."/>
            <person name="Kyrpides N.C."/>
            <person name="Woyke T."/>
        </authorList>
    </citation>
    <scope>NUCLEOTIDE SEQUENCE</scope>
    <source>
        <strain evidence="2">GVMAG-M-3300023179-150</strain>
    </source>
</reference>
<protein>
    <submittedName>
        <fullName evidence="2">Uncharacterized protein</fullName>
    </submittedName>
</protein>
<dbReference type="AlphaFoldDB" id="A0A6C0E822"/>